<proteinExistence type="inferred from homology"/>
<accession>A0ABV0RZX3</accession>
<evidence type="ECO:0000256" key="1">
    <source>
        <dbReference type="ARBA" id="ARBA00008535"/>
    </source>
</evidence>
<dbReference type="PANTHER" id="PTHR10903:SF188">
    <property type="entry name" value="GTPASE IMAP FAMILY MEMBER 2-LIKE-RELATED"/>
    <property type="match status" value="1"/>
</dbReference>
<dbReference type="InterPro" id="IPR045058">
    <property type="entry name" value="GIMA/IAN/Toc"/>
</dbReference>
<organism evidence="5 6">
    <name type="scientific">Xenoophorus captivus</name>
    <dbReference type="NCBI Taxonomy" id="1517983"/>
    <lineage>
        <taxon>Eukaryota</taxon>
        <taxon>Metazoa</taxon>
        <taxon>Chordata</taxon>
        <taxon>Craniata</taxon>
        <taxon>Vertebrata</taxon>
        <taxon>Euteleostomi</taxon>
        <taxon>Actinopterygii</taxon>
        <taxon>Neopterygii</taxon>
        <taxon>Teleostei</taxon>
        <taxon>Neoteleostei</taxon>
        <taxon>Acanthomorphata</taxon>
        <taxon>Ovalentaria</taxon>
        <taxon>Atherinomorphae</taxon>
        <taxon>Cyprinodontiformes</taxon>
        <taxon>Goodeidae</taxon>
        <taxon>Xenoophorus</taxon>
    </lineage>
</organism>
<evidence type="ECO:0000256" key="3">
    <source>
        <dbReference type="ARBA" id="ARBA00023134"/>
    </source>
</evidence>
<evidence type="ECO:0000256" key="2">
    <source>
        <dbReference type="ARBA" id="ARBA00022741"/>
    </source>
</evidence>
<feature type="non-terminal residue" evidence="5">
    <location>
        <position position="1"/>
    </location>
</feature>
<dbReference type="PANTHER" id="PTHR10903">
    <property type="entry name" value="GTPASE, IMAP FAMILY MEMBER-RELATED"/>
    <property type="match status" value="1"/>
</dbReference>
<dbReference type="InterPro" id="IPR006703">
    <property type="entry name" value="G_AIG1"/>
</dbReference>
<evidence type="ECO:0000313" key="6">
    <source>
        <dbReference type="Proteomes" id="UP001434883"/>
    </source>
</evidence>
<dbReference type="Proteomes" id="UP001434883">
    <property type="component" value="Unassembled WGS sequence"/>
</dbReference>
<keyword evidence="3" id="KW-0342">GTP-binding</keyword>
<sequence length="178" mass="20281">TWSGPISSCQTGIQFNNNILFSLLTTGLDSGEVTVDNLVVNIINTPAFSELQVNEKKKKKTLDYIRLSGPELQAFLLVIKAQNIKAAEIRRTIGDFEDIFQKKALRRTMILFTYQDQTEPDIKNMVMQEVLSEKVGNRYRVFNSNHAHRDLAHQVSDLLKEVKKMVAGRSSSWDTQLH</sequence>
<dbReference type="Gene3D" id="3.40.50.300">
    <property type="entry name" value="P-loop containing nucleotide triphosphate hydrolases"/>
    <property type="match status" value="1"/>
</dbReference>
<dbReference type="InterPro" id="IPR027417">
    <property type="entry name" value="P-loop_NTPase"/>
</dbReference>
<dbReference type="Pfam" id="PF04548">
    <property type="entry name" value="AIG1"/>
    <property type="match status" value="1"/>
</dbReference>
<evidence type="ECO:0000313" key="5">
    <source>
        <dbReference type="EMBL" id="MEQ2213706.1"/>
    </source>
</evidence>
<gene>
    <name evidence="5" type="ORF">XENOCAPTIV_019580</name>
</gene>
<comment type="caution">
    <text evidence="5">The sequence shown here is derived from an EMBL/GenBank/DDBJ whole genome shotgun (WGS) entry which is preliminary data.</text>
</comment>
<evidence type="ECO:0000259" key="4">
    <source>
        <dbReference type="Pfam" id="PF04548"/>
    </source>
</evidence>
<comment type="similarity">
    <text evidence="1">Belongs to the TRAFAC class TrmE-Era-EngA-EngB-Septin-like GTPase superfamily. AIG1/Toc34/Toc159-like paraseptin GTPase family. IAN subfamily.</text>
</comment>
<keyword evidence="6" id="KW-1185">Reference proteome</keyword>
<dbReference type="EMBL" id="JAHRIN010062974">
    <property type="protein sequence ID" value="MEQ2213706.1"/>
    <property type="molecule type" value="Genomic_DNA"/>
</dbReference>
<protein>
    <recommendedName>
        <fullName evidence="4">AIG1-type G domain-containing protein</fullName>
    </recommendedName>
</protein>
<reference evidence="5 6" key="1">
    <citation type="submission" date="2021-06" db="EMBL/GenBank/DDBJ databases">
        <authorList>
            <person name="Palmer J.M."/>
        </authorList>
    </citation>
    <scope>NUCLEOTIDE SEQUENCE [LARGE SCALE GENOMIC DNA]</scope>
    <source>
        <strain evidence="5 6">XC_2019</strain>
        <tissue evidence="5">Muscle</tissue>
    </source>
</reference>
<feature type="domain" description="AIG1-type G" evidence="4">
    <location>
        <begin position="23"/>
        <end position="168"/>
    </location>
</feature>
<name>A0ABV0RZX3_9TELE</name>
<keyword evidence="2" id="KW-0547">Nucleotide-binding</keyword>